<dbReference type="Gene3D" id="1.10.760.10">
    <property type="entry name" value="Cytochrome c-like domain"/>
    <property type="match status" value="1"/>
</dbReference>
<dbReference type="InterPro" id="IPR009056">
    <property type="entry name" value="Cyt_c-like_dom"/>
</dbReference>
<evidence type="ECO:0000256" key="9">
    <source>
        <dbReference type="SAM" id="Phobius"/>
    </source>
</evidence>
<organism evidence="12 13">
    <name type="scientific">Halovibrio salipaludis</name>
    <dbReference type="NCBI Taxonomy" id="2032626"/>
    <lineage>
        <taxon>Bacteria</taxon>
        <taxon>Pseudomonadati</taxon>
        <taxon>Pseudomonadota</taxon>
        <taxon>Gammaproteobacteria</taxon>
        <taxon>Oceanospirillales</taxon>
        <taxon>Halomonadaceae</taxon>
        <taxon>Halovibrio</taxon>
    </lineage>
</organism>
<evidence type="ECO:0000313" key="13">
    <source>
        <dbReference type="Proteomes" id="UP000218896"/>
    </source>
</evidence>
<keyword evidence="6 8" id="KW-0408">Iron</keyword>
<keyword evidence="7 9" id="KW-0472">Membrane</keyword>
<evidence type="ECO:0000256" key="7">
    <source>
        <dbReference type="ARBA" id="ARBA00023136"/>
    </source>
</evidence>
<evidence type="ECO:0000256" key="1">
    <source>
        <dbReference type="ARBA" id="ARBA00004370"/>
    </source>
</evidence>
<dbReference type="GO" id="GO:0020037">
    <property type="term" value="F:heme binding"/>
    <property type="evidence" value="ECO:0007669"/>
    <property type="project" value="InterPro"/>
</dbReference>
<keyword evidence="5 9" id="KW-1133">Transmembrane helix</keyword>
<evidence type="ECO:0000256" key="5">
    <source>
        <dbReference type="ARBA" id="ARBA00022989"/>
    </source>
</evidence>
<feature type="signal peptide" evidence="10">
    <location>
        <begin position="1"/>
        <end position="19"/>
    </location>
</feature>
<feature type="chain" id="PRO_5013104454" evidence="10">
    <location>
        <begin position="20"/>
        <end position="251"/>
    </location>
</feature>
<dbReference type="Pfam" id="PF02167">
    <property type="entry name" value="Cytochrom_C1"/>
    <property type="match status" value="1"/>
</dbReference>
<accession>A0A2A2F3C7</accession>
<evidence type="ECO:0000259" key="11">
    <source>
        <dbReference type="PROSITE" id="PS51007"/>
    </source>
</evidence>
<keyword evidence="2 8" id="KW-0349">Heme</keyword>
<dbReference type="SUPFAM" id="SSF46626">
    <property type="entry name" value="Cytochrome c"/>
    <property type="match status" value="1"/>
</dbReference>
<feature type="binding site" description="covalent" evidence="8">
    <location>
        <position position="50"/>
    </location>
    <ligand>
        <name>heme c</name>
        <dbReference type="ChEBI" id="CHEBI:61717"/>
    </ligand>
</feature>
<dbReference type="PROSITE" id="PS51007">
    <property type="entry name" value="CYTC"/>
    <property type="match status" value="1"/>
</dbReference>
<dbReference type="InterPro" id="IPR036909">
    <property type="entry name" value="Cyt_c-like_dom_sf"/>
</dbReference>
<dbReference type="AlphaFoldDB" id="A0A2A2F3C7"/>
<evidence type="ECO:0000256" key="10">
    <source>
        <dbReference type="SAM" id="SignalP"/>
    </source>
</evidence>
<feature type="binding site" description="covalent" evidence="8">
    <location>
        <position position="53"/>
    </location>
    <ligand>
        <name>heme c</name>
        <dbReference type="ChEBI" id="CHEBI:61717"/>
    </ligand>
</feature>
<evidence type="ECO:0000256" key="8">
    <source>
        <dbReference type="PIRSR" id="PIRSR602326-1"/>
    </source>
</evidence>
<keyword evidence="10" id="KW-0732">Signal</keyword>
<dbReference type="OrthoDB" id="9798864at2"/>
<protein>
    <submittedName>
        <fullName evidence="12">Cytochrome c1</fullName>
    </submittedName>
</protein>
<feature type="domain" description="Cytochrome c" evidence="11">
    <location>
        <begin position="37"/>
        <end position="217"/>
    </location>
</feature>
<dbReference type="Gene3D" id="1.20.5.100">
    <property type="entry name" value="Cytochrome c1, transmembrane anchor, C-terminal"/>
    <property type="match status" value="1"/>
</dbReference>
<dbReference type="PANTHER" id="PTHR10266">
    <property type="entry name" value="CYTOCHROME C1"/>
    <property type="match status" value="1"/>
</dbReference>
<reference evidence="12 13" key="1">
    <citation type="submission" date="2017-08" db="EMBL/GenBank/DDBJ databases">
        <title>Halovibrio sewagensis sp. nov., isolated from wastewater of high salinity.</title>
        <authorList>
            <person name="Dong X."/>
            <person name="Zhang G."/>
        </authorList>
    </citation>
    <scope>NUCLEOTIDE SEQUENCE [LARGE SCALE GENOMIC DNA]</scope>
    <source>
        <strain evidence="12 13">YL5-2</strain>
    </source>
</reference>
<dbReference type="Proteomes" id="UP000218896">
    <property type="component" value="Unassembled WGS sequence"/>
</dbReference>
<sequence>MKQLLTVILAMCMPVVASAAGGGGNLDSMEPDLSDQSSLQRGAQIFTNNCMGCHSAEYSRYKRVAKDLGIPKELYEQNLIFTDARFGELMKIGMPEEQAASWFGTAPPDLTLTARVNGPDWLYSYLRAFYKDESRPHGVNNAVFDNVGMPHVMVNQGGLCAEPPHIGQESKVDPSTGEVVGDDICDDWAIEGSMEPEEFDRAMYDLTNFLVYLGEPALMDRKRIGVYVLIFIGVFFIFAYLLNREYWKDIH</sequence>
<proteinExistence type="predicted"/>
<evidence type="ECO:0000256" key="4">
    <source>
        <dbReference type="ARBA" id="ARBA00022723"/>
    </source>
</evidence>
<feature type="transmembrane region" description="Helical" evidence="9">
    <location>
        <begin position="224"/>
        <end position="242"/>
    </location>
</feature>
<dbReference type="PRINTS" id="PR00603">
    <property type="entry name" value="CYTOCHROMEC1"/>
</dbReference>
<dbReference type="RefSeq" id="WP_095618024.1">
    <property type="nucleotide sequence ID" value="NZ_NSKD01000005.1"/>
</dbReference>
<keyword evidence="4 8" id="KW-0479">Metal-binding</keyword>
<comment type="subcellular location">
    <subcellularLocation>
        <location evidence="1">Membrane</location>
    </subcellularLocation>
</comment>
<dbReference type="GO" id="GO:0016020">
    <property type="term" value="C:membrane"/>
    <property type="evidence" value="ECO:0007669"/>
    <property type="project" value="UniProtKB-SubCell"/>
</dbReference>
<evidence type="ECO:0000256" key="3">
    <source>
        <dbReference type="ARBA" id="ARBA00022692"/>
    </source>
</evidence>
<comment type="caution">
    <text evidence="12">The sequence shown here is derived from an EMBL/GenBank/DDBJ whole genome shotgun (WGS) entry which is preliminary data.</text>
</comment>
<dbReference type="EMBL" id="NSKD01000005">
    <property type="protein sequence ID" value="PAU79956.1"/>
    <property type="molecule type" value="Genomic_DNA"/>
</dbReference>
<dbReference type="GO" id="GO:0009055">
    <property type="term" value="F:electron transfer activity"/>
    <property type="evidence" value="ECO:0007669"/>
    <property type="project" value="InterPro"/>
</dbReference>
<keyword evidence="13" id="KW-1185">Reference proteome</keyword>
<keyword evidence="3 9" id="KW-0812">Transmembrane</keyword>
<name>A0A2A2F3C7_9GAMM</name>
<comment type="cofactor">
    <cofactor evidence="8">
        <name>heme c</name>
        <dbReference type="ChEBI" id="CHEBI:61717"/>
    </cofactor>
    <text evidence="8">Binds 1 heme c group covalently per subunit.</text>
</comment>
<feature type="binding site" description="covalent" evidence="8">
    <location>
        <position position="54"/>
    </location>
    <ligand>
        <name>heme c</name>
        <dbReference type="ChEBI" id="CHEBI:61717"/>
    </ligand>
</feature>
<gene>
    <name evidence="12" type="ORF">CK501_12215</name>
</gene>
<dbReference type="InterPro" id="IPR002326">
    <property type="entry name" value="Cyt_c1"/>
</dbReference>
<evidence type="ECO:0000313" key="12">
    <source>
        <dbReference type="EMBL" id="PAU79956.1"/>
    </source>
</evidence>
<evidence type="ECO:0000256" key="6">
    <source>
        <dbReference type="ARBA" id="ARBA00023004"/>
    </source>
</evidence>
<dbReference type="PANTHER" id="PTHR10266:SF3">
    <property type="entry name" value="CYTOCHROME C1, HEME PROTEIN, MITOCHONDRIAL"/>
    <property type="match status" value="1"/>
</dbReference>
<dbReference type="GO" id="GO:0046872">
    <property type="term" value="F:metal ion binding"/>
    <property type="evidence" value="ECO:0007669"/>
    <property type="project" value="UniProtKB-KW"/>
</dbReference>
<evidence type="ECO:0000256" key="2">
    <source>
        <dbReference type="ARBA" id="ARBA00022617"/>
    </source>
</evidence>